<gene>
    <name evidence="3" type="ORF">QR685DRAFT_508665</name>
</gene>
<sequence>MATPRTPENYTLRVTAGPTYDLSTHVQIPINSPHLTHISSEAGMDIDLTVRIQNYHRGLPRNSPSTSPYFDREPHRYNRDQYSIGLRFTPRRPSSSSSEPTSTEPTSTKVAELAAEPANAELAGQANESGKADDGGDKKDEENEKEKDGIPATDLQFGNDFDHPIRNYLPPGVNTAMNILKWWIDPGLEGDAYADQPYLYGPALSSFNAVRVGRGEEDEKKGGLWVEEGASDSEGESGFDDSVVGGDGDRDGNNKATETGGGDAGHVHAENKQGKGRKSGKRWREEVLAGSGVGNDAKKRQKWALKEDAKKKWVWEYGRTYAVDFYNPYIDFGKGELKLPGFGVNVLRYWDGETGLRYVLRNRLTKKPYLVILFTLYPNDMVNEDGTLKPEALKVTARASGGNDDGKDEQVNHGEKGEGAINGGNKFDADNAVEEAKNKLEGVALDEGEGPKGGAGVDAADDDVD</sequence>
<evidence type="ECO:0000313" key="3">
    <source>
        <dbReference type="EMBL" id="KAL0465098.1"/>
    </source>
</evidence>
<feature type="compositionally biased region" description="Basic and acidic residues" evidence="1">
    <location>
        <begin position="404"/>
        <end position="418"/>
    </location>
</feature>
<feature type="compositionally biased region" description="Basic and acidic residues" evidence="1">
    <location>
        <begin position="70"/>
        <end position="79"/>
    </location>
</feature>
<reference evidence="3 4" key="1">
    <citation type="submission" date="2023-09" db="EMBL/GenBank/DDBJ databases">
        <title>Multi-omics analysis of a traditional fermented food reveals byproduct-associated fungal strains for waste-to-food upcycling.</title>
        <authorList>
            <consortium name="Lawrence Berkeley National Laboratory"/>
            <person name="Rekdal V.M."/>
            <person name="Villalobos-Escobedo J.M."/>
            <person name="Rodriguez-Valeron N."/>
            <person name="Garcia M.O."/>
            <person name="Vasquez D.P."/>
            <person name="Damayanti I."/>
            <person name="Sorensen P.M."/>
            <person name="Baidoo E.E."/>
            <person name="De Carvalho A.C."/>
            <person name="Riley R."/>
            <person name="Lipzen A."/>
            <person name="He G."/>
            <person name="Yan M."/>
            <person name="Haridas S."/>
            <person name="Daum C."/>
            <person name="Yoshinaga Y."/>
            <person name="Ng V."/>
            <person name="Grigoriev I.V."/>
            <person name="Munk R."/>
            <person name="Nuraida L."/>
            <person name="Wijaya C.H."/>
            <person name="Morales P.-C."/>
            <person name="Keasling J.D."/>
        </authorList>
    </citation>
    <scope>NUCLEOTIDE SEQUENCE [LARGE SCALE GENOMIC DNA]</scope>
    <source>
        <strain evidence="3 4">FGSC 2613</strain>
    </source>
</reference>
<protein>
    <recommendedName>
        <fullName evidence="2">Domain of unknown function at the cortex 1 domain-containing protein</fullName>
    </recommendedName>
</protein>
<accession>A0ABR3CXD0</accession>
<dbReference type="EMBL" id="JAVLET010000019">
    <property type="protein sequence ID" value="KAL0465098.1"/>
    <property type="molecule type" value="Genomic_DNA"/>
</dbReference>
<feature type="domain" description="Domain of unknown function at the cortex 1" evidence="2">
    <location>
        <begin position="147"/>
        <end position="376"/>
    </location>
</feature>
<dbReference type="Proteomes" id="UP001451303">
    <property type="component" value="Unassembled WGS sequence"/>
</dbReference>
<feature type="region of interest" description="Disordered" evidence="1">
    <location>
        <begin position="398"/>
        <end position="465"/>
    </location>
</feature>
<evidence type="ECO:0000259" key="2">
    <source>
        <dbReference type="Pfam" id="PF08588"/>
    </source>
</evidence>
<feature type="region of interest" description="Disordered" evidence="1">
    <location>
        <begin position="227"/>
        <end position="282"/>
    </location>
</feature>
<dbReference type="PANTHER" id="PTHR34826:SF2">
    <property type="entry name" value="UPF0590 PROTEIN C409.17C"/>
    <property type="match status" value="1"/>
</dbReference>
<evidence type="ECO:0000313" key="4">
    <source>
        <dbReference type="Proteomes" id="UP001451303"/>
    </source>
</evidence>
<keyword evidence="4" id="KW-1185">Reference proteome</keyword>
<proteinExistence type="predicted"/>
<feature type="region of interest" description="Disordered" evidence="1">
    <location>
        <begin position="57"/>
        <end position="160"/>
    </location>
</feature>
<dbReference type="Pfam" id="PF08588">
    <property type="entry name" value="Duc1"/>
    <property type="match status" value="2"/>
</dbReference>
<dbReference type="PANTHER" id="PTHR34826">
    <property type="entry name" value="UPF0590 PROTEIN C409.17C"/>
    <property type="match status" value="1"/>
</dbReference>
<feature type="domain" description="Domain of unknown function at the cortex 1" evidence="2">
    <location>
        <begin position="12"/>
        <end position="93"/>
    </location>
</feature>
<feature type="compositionally biased region" description="Basic and acidic residues" evidence="1">
    <location>
        <begin position="130"/>
        <end position="149"/>
    </location>
</feature>
<feature type="compositionally biased region" description="Low complexity" evidence="1">
    <location>
        <begin position="91"/>
        <end position="123"/>
    </location>
</feature>
<organism evidence="3 4">
    <name type="scientific">Neurospora intermedia</name>
    <dbReference type="NCBI Taxonomy" id="5142"/>
    <lineage>
        <taxon>Eukaryota</taxon>
        <taxon>Fungi</taxon>
        <taxon>Dikarya</taxon>
        <taxon>Ascomycota</taxon>
        <taxon>Pezizomycotina</taxon>
        <taxon>Sordariomycetes</taxon>
        <taxon>Sordariomycetidae</taxon>
        <taxon>Sordariales</taxon>
        <taxon>Sordariaceae</taxon>
        <taxon>Neurospora</taxon>
    </lineage>
</organism>
<feature type="compositionally biased region" description="Acidic residues" evidence="1">
    <location>
        <begin position="229"/>
        <end position="239"/>
    </location>
</feature>
<dbReference type="InterPro" id="IPR013897">
    <property type="entry name" value="Duc1"/>
</dbReference>
<comment type="caution">
    <text evidence="3">The sequence shown here is derived from an EMBL/GenBank/DDBJ whole genome shotgun (WGS) entry which is preliminary data.</text>
</comment>
<evidence type="ECO:0000256" key="1">
    <source>
        <dbReference type="SAM" id="MobiDB-lite"/>
    </source>
</evidence>
<name>A0ABR3CXD0_NEUIN</name>